<dbReference type="Proteomes" id="UP000607197">
    <property type="component" value="Unassembled WGS sequence"/>
</dbReference>
<reference evidence="11" key="1">
    <citation type="journal article" date="2014" name="Int. J. Syst. Evol. Microbiol.">
        <title>Complete genome sequence of Corynebacterium casei LMG S-19264T (=DSM 44701T), isolated from a smear-ripened cheese.</title>
        <authorList>
            <consortium name="US DOE Joint Genome Institute (JGI-PGF)"/>
            <person name="Walter F."/>
            <person name="Albersmeier A."/>
            <person name="Kalinowski J."/>
            <person name="Ruckert C."/>
        </authorList>
    </citation>
    <scope>NUCLEOTIDE SEQUENCE</scope>
    <source>
        <strain evidence="11">JCM 19596</strain>
    </source>
</reference>
<evidence type="ECO:0000256" key="2">
    <source>
        <dbReference type="ARBA" id="ARBA00011838"/>
    </source>
</evidence>
<comment type="function">
    <text evidence="7">Binds to the 23S rRNA.</text>
</comment>
<dbReference type="CDD" id="cd01418">
    <property type="entry name" value="Ribosomal_L19e_A"/>
    <property type="match status" value="1"/>
</dbReference>
<dbReference type="PANTHER" id="PTHR10722">
    <property type="entry name" value="60S RIBOSOMAL PROTEIN L19"/>
    <property type="match status" value="1"/>
</dbReference>
<dbReference type="InterPro" id="IPR035970">
    <property type="entry name" value="60S_ribosomal_eL19_sf"/>
</dbReference>
<feature type="region of interest" description="Disordered" evidence="9">
    <location>
        <begin position="47"/>
        <end position="117"/>
    </location>
</feature>
<dbReference type="InterPro" id="IPR015974">
    <property type="entry name" value="Ribosomal_eL19_dom3"/>
</dbReference>
<dbReference type="Pfam" id="PF01280">
    <property type="entry name" value="Ribosomal_L19e"/>
    <property type="match status" value="1"/>
</dbReference>
<dbReference type="Pfam" id="PF25476">
    <property type="entry name" value="Ribosomal_L19e_C"/>
    <property type="match status" value="1"/>
</dbReference>
<sequence length="149" mass="17110">MSDLSAQKRLAADVLDVGENRVWFDPDSQGEIADAITRDDIRDLVQQGTIKAKDAQGNSRGRARERDAKRAYGHQTGAGSRKGKKGGRSNSKDEWKNRIRAQRRELRERRDSGDLTPTQYRKLYRMANGGEFDSVRRLRNYIEEHYGEQ</sequence>
<dbReference type="GO" id="GO:0022625">
    <property type="term" value="C:cytosolic large ribosomal subunit"/>
    <property type="evidence" value="ECO:0007669"/>
    <property type="project" value="InterPro"/>
</dbReference>
<gene>
    <name evidence="7" type="primary">rpl19e</name>
    <name evidence="11" type="ORF">GCM10009039_06220</name>
</gene>
<evidence type="ECO:0000259" key="10">
    <source>
        <dbReference type="SMART" id="SM01416"/>
    </source>
</evidence>
<dbReference type="AlphaFoldDB" id="A0A830F375"/>
<dbReference type="PROSITE" id="PS00526">
    <property type="entry name" value="RIBOSOMAL_L19E"/>
    <property type="match status" value="1"/>
</dbReference>
<dbReference type="InterPro" id="IPR015972">
    <property type="entry name" value="Ribosomal_eL19_dom1"/>
</dbReference>
<dbReference type="InterPro" id="IPR000196">
    <property type="entry name" value="Ribosomal_eL19_dom"/>
</dbReference>
<name>A0A830F375_9EURY</name>
<keyword evidence="6 7" id="KW-0687">Ribonucleoprotein</keyword>
<dbReference type="InterPro" id="IPR057259">
    <property type="entry name" value="Ribosomal_L19e"/>
</dbReference>
<keyword evidence="5 7" id="KW-0689">Ribosomal protein</keyword>
<accession>A0A830F375</accession>
<reference evidence="11" key="2">
    <citation type="submission" date="2020-09" db="EMBL/GenBank/DDBJ databases">
        <authorList>
            <person name="Sun Q."/>
            <person name="Ohkuma M."/>
        </authorList>
    </citation>
    <scope>NUCLEOTIDE SEQUENCE</scope>
    <source>
        <strain evidence="11">JCM 19596</strain>
    </source>
</reference>
<feature type="domain" description="Large ribosomal subunit protein eL19" evidence="10">
    <location>
        <begin position="3"/>
        <end position="146"/>
    </location>
</feature>
<dbReference type="OrthoDB" id="11624at2157"/>
<dbReference type="SMART" id="SM01416">
    <property type="entry name" value="Ribosomal_L19e"/>
    <property type="match status" value="1"/>
</dbReference>
<dbReference type="GO" id="GO:0006412">
    <property type="term" value="P:translation"/>
    <property type="evidence" value="ECO:0007669"/>
    <property type="project" value="UniProtKB-UniRule"/>
</dbReference>
<dbReference type="EMBL" id="BMPG01000001">
    <property type="protein sequence ID" value="GGL50752.1"/>
    <property type="molecule type" value="Genomic_DNA"/>
</dbReference>
<proteinExistence type="inferred from homology"/>
<keyword evidence="3 7" id="KW-0699">rRNA-binding</keyword>
<organism evidence="11 12">
    <name type="scientific">Halocalculus aciditolerans</name>
    <dbReference type="NCBI Taxonomy" id="1383812"/>
    <lineage>
        <taxon>Archaea</taxon>
        <taxon>Methanobacteriati</taxon>
        <taxon>Methanobacteriota</taxon>
        <taxon>Stenosarchaea group</taxon>
        <taxon>Halobacteria</taxon>
        <taxon>Halobacteriales</taxon>
        <taxon>Halobacteriaceae</taxon>
        <taxon>Halocalculus</taxon>
    </lineage>
</organism>
<comment type="caution">
    <text evidence="11">The sequence shown here is derived from an EMBL/GenBank/DDBJ whole genome shotgun (WGS) entry which is preliminary data.</text>
</comment>
<dbReference type="SUPFAM" id="SSF48140">
    <property type="entry name" value="Ribosomal protein L19 (L19e)"/>
    <property type="match status" value="1"/>
</dbReference>
<evidence type="ECO:0000256" key="1">
    <source>
        <dbReference type="ARBA" id="ARBA00011082"/>
    </source>
</evidence>
<evidence type="ECO:0000256" key="6">
    <source>
        <dbReference type="ARBA" id="ARBA00023274"/>
    </source>
</evidence>
<evidence type="ECO:0000313" key="11">
    <source>
        <dbReference type="EMBL" id="GGL50752.1"/>
    </source>
</evidence>
<feature type="compositionally biased region" description="Basic and acidic residues" evidence="9">
    <location>
        <begin position="90"/>
        <end position="113"/>
    </location>
</feature>
<protein>
    <recommendedName>
        <fullName evidence="7">Large ribosomal subunit protein eL19</fullName>
    </recommendedName>
</protein>
<evidence type="ECO:0000313" key="12">
    <source>
        <dbReference type="Proteomes" id="UP000607197"/>
    </source>
</evidence>
<keyword evidence="4 7" id="KW-0694">RNA-binding</keyword>
<dbReference type="InterPro" id="IPR057260">
    <property type="entry name" value="Ribosomal_L19e_C"/>
</dbReference>
<comment type="similarity">
    <text evidence="1 7 8">Belongs to the eukaryotic ribosomal protein eL19 family.</text>
</comment>
<dbReference type="GO" id="GO:0070180">
    <property type="term" value="F:large ribosomal subunit rRNA binding"/>
    <property type="evidence" value="ECO:0007669"/>
    <property type="project" value="UniProtKB-UniRule"/>
</dbReference>
<dbReference type="NCBIfam" id="NF006343">
    <property type="entry name" value="PRK08570.1"/>
    <property type="match status" value="1"/>
</dbReference>
<evidence type="ECO:0000256" key="4">
    <source>
        <dbReference type="ARBA" id="ARBA00022884"/>
    </source>
</evidence>
<dbReference type="InterPro" id="IPR033936">
    <property type="entry name" value="Ribosomal_eL19_arc"/>
</dbReference>
<evidence type="ECO:0000256" key="9">
    <source>
        <dbReference type="SAM" id="MobiDB-lite"/>
    </source>
</evidence>
<dbReference type="FunFam" id="1.10.1650.10:FF:000001">
    <property type="entry name" value="Ribosomal protein L19"/>
    <property type="match status" value="1"/>
</dbReference>
<keyword evidence="12" id="KW-1185">Reference proteome</keyword>
<evidence type="ECO:0000256" key="5">
    <source>
        <dbReference type="ARBA" id="ARBA00022980"/>
    </source>
</evidence>
<dbReference type="HAMAP" id="MF_01475">
    <property type="entry name" value="Ribosomal_eL19"/>
    <property type="match status" value="1"/>
</dbReference>
<dbReference type="RefSeq" id="WP_188975736.1">
    <property type="nucleotide sequence ID" value="NZ_BMPG01000001.1"/>
</dbReference>
<dbReference type="InterPro" id="IPR023638">
    <property type="entry name" value="Ribosomal_eL19_CS"/>
</dbReference>
<dbReference type="Gene3D" id="1.10.1650.10">
    <property type="match status" value="1"/>
</dbReference>
<evidence type="ECO:0000256" key="3">
    <source>
        <dbReference type="ARBA" id="ARBA00022730"/>
    </source>
</evidence>
<dbReference type="InterPro" id="IPR015973">
    <property type="entry name" value="Ribosomal_eL19_dom2"/>
</dbReference>
<dbReference type="Gene3D" id="1.20.5.560">
    <property type="entry name" value="Single Heli x bin"/>
    <property type="match status" value="1"/>
</dbReference>
<dbReference type="GO" id="GO:0003735">
    <property type="term" value="F:structural constituent of ribosome"/>
    <property type="evidence" value="ECO:0007669"/>
    <property type="project" value="InterPro"/>
</dbReference>
<dbReference type="Gene3D" id="1.10.1200.60">
    <property type="match status" value="1"/>
</dbReference>
<comment type="subunit">
    <text evidence="2 7">Part of the 50S ribosomal subunit.</text>
</comment>
<dbReference type="InterPro" id="IPR039547">
    <property type="entry name" value="Ribosomal_eL19"/>
</dbReference>
<evidence type="ECO:0000256" key="7">
    <source>
        <dbReference type="HAMAP-Rule" id="MF_01475"/>
    </source>
</evidence>
<evidence type="ECO:0000256" key="8">
    <source>
        <dbReference type="RuleBase" id="RU000574"/>
    </source>
</evidence>